<comment type="caution">
    <text evidence="4">The sequence shown here is derived from an EMBL/GenBank/DDBJ whole genome shotgun (WGS) entry which is preliminary data.</text>
</comment>
<dbReference type="PANTHER" id="PTHR18896:SF65">
    <property type="entry name" value="PHOSPHOLIPASE D BETA 1"/>
    <property type="match status" value="1"/>
</dbReference>
<protein>
    <recommendedName>
        <fullName evidence="3">C2 domain-containing protein</fullName>
    </recommendedName>
</protein>
<keyword evidence="1" id="KW-0677">Repeat</keyword>
<dbReference type="SUPFAM" id="SSF49562">
    <property type="entry name" value="C2 domain (Calcium/lipid-binding domain, CaLB)"/>
    <property type="match status" value="1"/>
</dbReference>
<dbReference type="Proteomes" id="UP000631114">
    <property type="component" value="Unassembled WGS sequence"/>
</dbReference>
<dbReference type="InterPro" id="IPR015679">
    <property type="entry name" value="PLipase_D_fam"/>
</dbReference>
<accession>A0A835LK13</accession>
<dbReference type="GO" id="GO:0005886">
    <property type="term" value="C:plasma membrane"/>
    <property type="evidence" value="ECO:0007669"/>
    <property type="project" value="TreeGrafter"/>
</dbReference>
<dbReference type="GO" id="GO:0009395">
    <property type="term" value="P:phospholipid catabolic process"/>
    <property type="evidence" value="ECO:0007669"/>
    <property type="project" value="TreeGrafter"/>
</dbReference>
<keyword evidence="2" id="KW-0443">Lipid metabolism</keyword>
<evidence type="ECO:0000313" key="4">
    <source>
        <dbReference type="EMBL" id="KAF9598478.1"/>
    </source>
</evidence>
<dbReference type="InterPro" id="IPR000008">
    <property type="entry name" value="C2_dom"/>
</dbReference>
<dbReference type="OrthoDB" id="14911at2759"/>
<dbReference type="EMBL" id="JADFTS010000007">
    <property type="protein sequence ID" value="KAF9598478.1"/>
    <property type="molecule type" value="Genomic_DNA"/>
</dbReference>
<evidence type="ECO:0000313" key="5">
    <source>
        <dbReference type="Proteomes" id="UP000631114"/>
    </source>
</evidence>
<gene>
    <name evidence="4" type="ORF">IFM89_027912</name>
</gene>
<keyword evidence="5" id="KW-1185">Reference proteome</keyword>
<proteinExistence type="predicted"/>
<sequence length="170" mass="18756">MQMLLNANGKVVEITTIISVIVPCRTYVISNNDNPVWTQHFSGPVAHHAVEAHFVVKDSDIVGSQVIGVVAITVENIISGNKIEGSFQILNMSNKKPCNPGAVLKISIQYIPIERLTARSSRCHYRGFSQVEVAGRCEGAAFDMGRSYFKKYLGFGFMIVAELHCLRKIS</sequence>
<organism evidence="4 5">
    <name type="scientific">Coptis chinensis</name>
    <dbReference type="NCBI Taxonomy" id="261450"/>
    <lineage>
        <taxon>Eukaryota</taxon>
        <taxon>Viridiplantae</taxon>
        <taxon>Streptophyta</taxon>
        <taxon>Embryophyta</taxon>
        <taxon>Tracheophyta</taxon>
        <taxon>Spermatophyta</taxon>
        <taxon>Magnoliopsida</taxon>
        <taxon>Ranunculales</taxon>
        <taxon>Ranunculaceae</taxon>
        <taxon>Coptidoideae</taxon>
        <taxon>Coptis</taxon>
    </lineage>
</organism>
<evidence type="ECO:0000259" key="3">
    <source>
        <dbReference type="PROSITE" id="PS50004"/>
    </source>
</evidence>
<reference evidence="4 5" key="1">
    <citation type="submission" date="2020-10" db="EMBL/GenBank/DDBJ databases">
        <title>The Coptis chinensis genome and diversification of protoberbering-type alkaloids.</title>
        <authorList>
            <person name="Wang B."/>
            <person name="Shu S."/>
            <person name="Song C."/>
            <person name="Liu Y."/>
        </authorList>
    </citation>
    <scope>NUCLEOTIDE SEQUENCE [LARGE SCALE GENOMIC DNA]</scope>
    <source>
        <strain evidence="4">HL-2020</strain>
        <tissue evidence="4">Leaf</tissue>
    </source>
</reference>
<name>A0A835LK13_9MAGN</name>
<dbReference type="AlphaFoldDB" id="A0A835LK13"/>
<dbReference type="PANTHER" id="PTHR18896">
    <property type="entry name" value="PHOSPHOLIPASE D"/>
    <property type="match status" value="1"/>
</dbReference>
<dbReference type="PROSITE" id="PS50004">
    <property type="entry name" value="C2"/>
    <property type="match status" value="1"/>
</dbReference>
<feature type="domain" description="C2" evidence="3">
    <location>
        <begin position="1"/>
        <end position="87"/>
    </location>
</feature>
<dbReference type="GO" id="GO:0004630">
    <property type="term" value="F:phospholipase D activity"/>
    <property type="evidence" value="ECO:0007669"/>
    <property type="project" value="TreeGrafter"/>
</dbReference>
<dbReference type="Gene3D" id="2.60.40.150">
    <property type="entry name" value="C2 domain"/>
    <property type="match status" value="1"/>
</dbReference>
<evidence type="ECO:0000256" key="2">
    <source>
        <dbReference type="ARBA" id="ARBA00023098"/>
    </source>
</evidence>
<dbReference type="Pfam" id="PF00168">
    <property type="entry name" value="C2"/>
    <property type="match status" value="1"/>
</dbReference>
<dbReference type="InterPro" id="IPR035892">
    <property type="entry name" value="C2_domain_sf"/>
</dbReference>
<evidence type="ECO:0000256" key="1">
    <source>
        <dbReference type="ARBA" id="ARBA00022737"/>
    </source>
</evidence>